<sequence length="523" mass="59469">MDEKIAQRLCHMLASCEEATRQRALRSIEKLFAQTTEKVDELLLLKICKALYYMLWMTDKPLKVRKVAVTIVEAQSRFADRANRMHFFSCLFRSMSMEWPLLDKHRLDKMLLFVRIVVASLLDVLNGGRWDMGEMREFANIVLDKQGIFNKRSLGLAFQFIQVFWEEFRENREGLLKKNEFVELSDAAFLQLMAPYLQLLVTLDNKQVLNTLDMYILKPAATVPGMPVQGFLLACAKLAESTVIRGSARKVLKQILKEHENTDDAGQELQKQVDETIAAIEAAVVEIRQADGESVAATTDAQGSTDSTGAVAELSGESDDVDGELSDGSVEEGDFEMVPQLEDVSEELQADVPEEDIELDSGEGFVSLAEAFLPRLSKKGLGKHLREVATLDKVRKFMIASGIEDHEMLKRLNSPKMRRQLQLLALHSIRCLNPDRRFKCARKLNRIVNITETSEALPSRRRSIDIAKAIHNIKFVKPEKSSLRKRDRPENEPKKRVVFNLKNNQVATIPKRTKSTLTMPMWY</sequence>
<name>A0A2H6K799_9APIC</name>
<dbReference type="OrthoDB" id="2019504at2759"/>
<evidence type="ECO:0000313" key="7">
    <source>
        <dbReference type="Proteomes" id="UP000236319"/>
    </source>
</evidence>
<keyword evidence="4" id="KW-0539">Nucleus</keyword>
<dbReference type="GO" id="GO:0006364">
    <property type="term" value="P:rRNA processing"/>
    <property type="evidence" value="ECO:0007669"/>
    <property type="project" value="UniProtKB-KW"/>
</dbReference>
<dbReference type="RefSeq" id="XP_028865117.1">
    <property type="nucleotide sequence ID" value="XM_029009284.1"/>
</dbReference>
<keyword evidence="7" id="KW-1185">Reference proteome</keyword>
<dbReference type="GO" id="GO:0030688">
    <property type="term" value="C:preribosome, small subunit precursor"/>
    <property type="evidence" value="ECO:0007669"/>
    <property type="project" value="InterPro"/>
</dbReference>
<evidence type="ECO:0000256" key="1">
    <source>
        <dbReference type="ARBA" id="ARBA00004123"/>
    </source>
</evidence>
<dbReference type="Pfam" id="PF05997">
    <property type="entry name" value="Nop52"/>
    <property type="match status" value="1"/>
</dbReference>
<dbReference type="GeneID" id="39872644"/>
<comment type="subcellular location">
    <subcellularLocation>
        <location evidence="1">Nucleus</location>
    </subcellularLocation>
</comment>
<comment type="caution">
    <text evidence="6">The sequence shown here is derived from an EMBL/GenBank/DDBJ whole genome shotgun (WGS) entry which is preliminary data.</text>
</comment>
<proteinExistence type="inferred from homology"/>
<feature type="region of interest" description="Disordered" evidence="5">
    <location>
        <begin position="295"/>
        <end position="329"/>
    </location>
</feature>
<reference evidence="6 7" key="1">
    <citation type="journal article" date="2017" name="BMC Genomics">
        <title>Whole-genome assembly of Babesia ovata and comparative genomics between closely related pathogens.</title>
        <authorList>
            <person name="Yamagishi J."/>
            <person name="Asada M."/>
            <person name="Hakimi H."/>
            <person name="Tanaka T.Q."/>
            <person name="Sugimoto C."/>
            <person name="Kawazu S."/>
        </authorList>
    </citation>
    <scope>NUCLEOTIDE SEQUENCE [LARGE SCALE GENOMIC DNA]</scope>
    <source>
        <strain evidence="6 7">Miyake</strain>
    </source>
</reference>
<evidence type="ECO:0000313" key="6">
    <source>
        <dbReference type="EMBL" id="GBE58874.1"/>
    </source>
</evidence>
<dbReference type="PANTHER" id="PTHR13026">
    <property type="entry name" value="NNP-1 PROTEIN NOVEL NUCLEAR PROTEIN 1 NOP52"/>
    <property type="match status" value="1"/>
</dbReference>
<dbReference type="AlphaFoldDB" id="A0A2H6K799"/>
<keyword evidence="3" id="KW-0698">rRNA processing</keyword>
<evidence type="ECO:0000256" key="2">
    <source>
        <dbReference type="ARBA" id="ARBA00006374"/>
    </source>
</evidence>
<gene>
    <name evidence="6" type="ORF">BOVATA_003670</name>
</gene>
<protein>
    <submittedName>
        <fullName evidence="6">Nucleolar,Nop52 family protein</fullName>
    </submittedName>
</protein>
<evidence type="ECO:0000256" key="4">
    <source>
        <dbReference type="ARBA" id="ARBA00023242"/>
    </source>
</evidence>
<comment type="similarity">
    <text evidence="2">Belongs to the RRP1 family.</text>
</comment>
<evidence type="ECO:0000256" key="3">
    <source>
        <dbReference type="ARBA" id="ARBA00022552"/>
    </source>
</evidence>
<feature type="compositionally biased region" description="Polar residues" evidence="5">
    <location>
        <begin position="296"/>
        <end position="308"/>
    </location>
</feature>
<organism evidence="6 7">
    <name type="scientific">Babesia ovata</name>
    <dbReference type="NCBI Taxonomy" id="189622"/>
    <lineage>
        <taxon>Eukaryota</taxon>
        <taxon>Sar</taxon>
        <taxon>Alveolata</taxon>
        <taxon>Apicomplexa</taxon>
        <taxon>Aconoidasida</taxon>
        <taxon>Piroplasmida</taxon>
        <taxon>Babesiidae</taxon>
        <taxon>Babesia</taxon>
    </lineage>
</organism>
<dbReference type="VEuPathDB" id="PiroplasmaDB:BOVATA_003670"/>
<evidence type="ECO:0000256" key="5">
    <source>
        <dbReference type="SAM" id="MobiDB-lite"/>
    </source>
</evidence>
<dbReference type="GO" id="GO:0005634">
    <property type="term" value="C:nucleus"/>
    <property type="evidence" value="ECO:0007669"/>
    <property type="project" value="UniProtKB-SubCell"/>
</dbReference>
<dbReference type="Proteomes" id="UP000236319">
    <property type="component" value="Unassembled WGS sequence"/>
</dbReference>
<dbReference type="InterPro" id="IPR010301">
    <property type="entry name" value="RRP1"/>
</dbReference>
<accession>A0A2H6K799</accession>
<feature type="compositionally biased region" description="Acidic residues" evidence="5">
    <location>
        <begin position="316"/>
        <end position="329"/>
    </location>
</feature>
<dbReference type="PANTHER" id="PTHR13026:SF0">
    <property type="entry name" value="RIBOSOMAL RNA PROCESSING 1B"/>
    <property type="match status" value="1"/>
</dbReference>
<dbReference type="EMBL" id="BDSA01000001">
    <property type="protein sequence ID" value="GBE58874.1"/>
    <property type="molecule type" value="Genomic_DNA"/>
</dbReference>